<proteinExistence type="predicted"/>
<gene>
    <name evidence="4" type="ORF">TGME49_292390</name>
</gene>
<organism evidence="4 5">
    <name type="scientific">Toxoplasma gondii (strain ATCC 50611 / Me49)</name>
    <dbReference type="NCBI Taxonomy" id="508771"/>
    <lineage>
        <taxon>Eukaryota</taxon>
        <taxon>Sar</taxon>
        <taxon>Alveolata</taxon>
        <taxon>Apicomplexa</taxon>
        <taxon>Conoidasida</taxon>
        <taxon>Coccidia</taxon>
        <taxon>Eucoccidiorida</taxon>
        <taxon>Eimeriorina</taxon>
        <taxon>Sarcocystidae</taxon>
        <taxon>Toxoplasma</taxon>
    </lineage>
</organism>
<reference evidence="4" key="1">
    <citation type="submission" date="2013-04" db="EMBL/GenBank/DDBJ databases">
        <authorList>
            <person name="Sibley D."/>
            <person name="Venepally P."/>
            <person name="Karamycheva S."/>
            <person name="Hadjithomas M."/>
            <person name="Khan A."/>
            <person name="Brunk B."/>
            <person name="Roos D."/>
            <person name="Caler E."/>
            <person name="Lorenzi H."/>
        </authorList>
    </citation>
    <scope>NUCLEOTIDE SEQUENCE [LARGE SCALE GENOMIC DNA]</scope>
    <source>
        <strain evidence="4">ME49</strain>
    </source>
</reference>
<feature type="compositionally biased region" description="Low complexity" evidence="2">
    <location>
        <begin position="337"/>
        <end position="355"/>
    </location>
</feature>
<feature type="signal peptide" evidence="3">
    <location>
        <begin position="1"/>
        <end position="18"/>
    </location>
</feature>
<dbReference type="Proteomes" id="UP000001529">
    <property type="component" value="Chromosome IX"/>
</dbReference>
<feature type="chain" id="PRO_5004552165" evidence="3">
    <location>
        <begin position="19"/>
        <end position="890"/>
    </location>
</feature>
<evidence type="ECO:0000256" key="3">
    <source>
        <dbReference type="SAM" id="SignalP"/>
    </source>
</evidence>
<evidence type="ECO:0000313" key="5">
    <source>
        <dbReference type="Proteomes" id="UP000001529"/>
    </source>
</evidence>
<feature type="coiled-coil region" evidence="1">
    <location>
        <begin position="575"/>
        <end position="602"/>
    </location>
</feature>
<dbReference type="AlphaFoldDB" id="S8GI69"/>
<dbReference type="GeneID" id="7899357"/>
<feature type="compositionally biased region" description="Polar residues" evidence="2">
    <location>
        <begin position="717"/>
        <end position="727"/>
    </location>
</feature>
<feature type="compositionally biased region" description="Basic and acidic residues" evidence="2">
    <location>
        <begin position="604"/>
        <end position="616"/>
    </location>
</feature>
<dbReference type="KEGG" id="tgo:TGME49_292390"/>
<feature type="compositionally biased region" description="Low complexity" evidence="2">
    <location>
        <begin position="740"/>
        <end position="750"/>
    </location>
</feature>
<keyword evidence="3" id="KW-0732">Signal</keyword>
<feature type="compositionally biased region" description="Low complexity" evidence="2">
    <location>
        <begin position="183"/>
        <end position="213"/>
    </location>
</feature>
<dbReference type="OrthoDB" id="10399191at2759"/>
<feature type="region of interest" description="Disordered" evidence="2">
    <location>
        <begin position="686"/>
        <end position="890"/>
    </location>
</feature>
<dbReference type="VEuPathDB" id="ToxoDB:TGME49_292390"/>
<evidence type="ECO:0000313" key="4">
    <source>
        <dbReference type="EMBL" id="EPT28149.1"/>
    </source>
</evidence>
<feature type="compositionally biased region" description="Polar residues" evidence="2">
    <location>
        <begin position="869"/>
        <end position="881"/>
    </location>
</feature>
<dbReference type="RefSeq" id="XP_018636496.1">
    <property type="nucleotide sequence ID" value="XM_018782172.1"/>
</dbReference>
<dbReference type="EMBL" id="KE138832">
    <property type="protein sequence ID" value="EPT28149.1"/>
    <property type="molecule type" value="Genomic_DNA"/>
</dbReference>
<dbReference type="PhylomeDB" id="S8GI69"/>
<feature type="region of interest" description="Disordered" evidence="2">
    <location>
        <begin position="56"/>
        <end position="75"/>
    </location>
</feature>
<keyword evidence="5" id="KW-1185">Reference proteome</keyword>
<feature type="compositionally biased region" description="Basic residues" evidence="2">
    <location>
        <begin position="626"/>
        <end position="635"/>
    </location>
</feature>
<sequence>MAVRIVVAGAALLTVTCSLEQGIHNPPTLGWNSVVWDLFRHYFTVLLWWLSGSQPQRGRSATRRKRGSAAEASEPGQLGVARTVTLAGVGEVTYGELAITQLRRQAAALREEWGNEADFVRQNVGRLIVSQSAPPTQTQVKTWAKAARGRFRVRGQARVREAEQLERLASEILATLGKAGAHLRLSGSPSSPRPGTTEQASGTDSDGGASGTARGSPPPPTSTNDYCRAGIQQLRNQAAAIKHTYSSKDAFVARQVAARMARSENPYPRECVVRQWRYQATHYFNRQATLRMDEAAALEAQAMAWENRLTAGALTQDDPCEGDPRRHRQKRQVPVEATSTAASSDPSVSSSPTAAETRGSLAGTLLGSTVELEGIGKVPYVQLAIEALSRRAAYLRSHWENEDDYIREKIAEEMLQHDVRSPSQRQLRRWIKAARRRYCARGPARADEAAGLMNLADDLTKRAAAAGIPLRSSQEHTAQAVKSGECLPSAQGEGPSAGPRHSPATGEPPTTFAHIAIAVLRSEAQFLRSLWYCGEAQAVAQHVALRMVRQGDPSPSPKVQRYWEHTQQDFFRRRLRVRQDHVRQLEARALALEQELQSLLSATRGHEAAPSREAESTGKSSETPKSGKRKAKTKHLSQTPSASAGEGTSSAGEGTSSAGAASMPRSLWLTPVVALPLRAPRQGPWWPGAEAPVAGRQVSPTAEPQPKRARRSRETSGRSPPTASGPSVGTGGQLPAQLGPASAASATPAAESDGGSSETVPAPPKKQMLLQFLATQIAAGTPSPPPPVPTVRPRSPASTASAGPPLAARPHPSLPQPARQAERPGRVSSDREPRALPLKKRPLRTPLPLVHSSPTSTTQHERDPPVSGAHTTAGTEPSSGVQPPPSGKHT</sequence>
<feature type="region of interest" description="Disordered" evidence="2">
    <location>
        <begin position="314"/>
        <end position="356"/>
    </location>
</feature>
<name>S8GI69_TOXGM</name>
<accession>S8GI69</accession>
<keyword evidence="1" id="KW-0175">Coiled coil</keyword>
<feature type="region of interest" description="Disordered" evidence="2">
    <location>
        <begin position="470"/>
        <end position="509"/>
    </location>
</feature>
<feature type="region of interest" description="Disordered" evidence="2">
    <location>
        <begin position="602"/>
        <end position="662"/>
    </location>
</feature>
<feature type="compositionally biased region" description="Basic and acidic residues" evidence="2">
    <location>
        <begin position="820"/>
        <end position="834"/>
    </location>
</feature>
<protein>
    <submittedName>
        <fullName evidence="4">KRUF family protein</fullName>
    </submittedName>
</protein>
<evidence type="ECO:0000256" key="2">
    <source>
        <dbReference type="SAM" id="MobiDB-lite"/>
    </source>
</evidence>
<feature type="compositionally biased region" description="Low complexity" evidence="2">
    <location>
        <begin position="641"/>
        <end position="662"/>
    </location>
</feature>
<evidence type="ECO:0000256" key="1">
    <source>
        <dbReference type="SAM" id="Coils"/>
    </source>
</evidence>
<feature type="region of interest" description="Disordered" evidence="2">
    <location>
        <begin position="183"/>
        <end position="225"/>
    </location>
</feature>
<dbReference type="EMBL" id="CM002044">
    <property type="protein sequence ID" value="EPT28149.1"/>
    <property type="molecule type" value="Genomic_DNA"/>
</dbReference>